<dbReference type="PANTHER" id="PTHR12673">
    <property type="entry name" value="FACIOGENITAL DYSPLASIA PROTEIN"/>
    <property type="match status" value="1"/>
</dbReference>
<name>A0A1B6E4K9_9HEMI</name>
<evidence type="ECO:0000313" key="13">
    <source>
        <dbReference type="EMBL" id="JAS24815.1"/>
    </source>
</evidence>
<dbReference type="Pfam" id="PF01363">
    <property type="entry name" value="FYVE"/>
    <property type="match status" value="1"/>
</dbReference>
<dbReference type="EMBL" id="GEDC01012483">
    <property type="protein sequence ID" value="JAS24815.1"/>
    <property type="molecule type" value="Transcribed_RNA"/>
</dbReference>
<dbReference type="InterPro" id="IPR051092">
    <property type="entry name" value="FYVE_RhoGEF_PH"/>
</dbReference>
<evidence type="ECO:0000259" key="12">
    <source>
        <dbReference type="PROSITE" id="PS50178"/>
    </source>
</evidence>
<dbReference type="PANTHER" id="PTHR12673:SF267">
    <property type="entry name" value="PROTEIN CBG10230"/>
    <property type="match status" value="1"/>
</dbReference>
<evidence type="ECO:0000256" key="4">
    <source>
        <dbReference type="ARBA" id="ARBA00022723"/>
    </source>
</evidence>
<evidence type="ECO:0000259" key="10">
    <source>
        <dbReference type="PROSITE" id="PS50003"/>
    </source>
</evidence>
<dbReference type="Gene3D" id="3.30.40.10">
    <property type="entry name" value="Zinc/RING finger domain, C3HC4 (zinc finger)"/>
    <property type="match status" value="1"/>
</dbReference>
<evidence type="ECO:0008006" key="15">
    <source>
        <dbReference type="Google" id="ProtNLM"/>
    </source>
</evidence>
<feature type="compositionally biased region" description="Polar residues" evidence="9">
    <location>
        <begin position="414"/>
        <end position="426"/>
    </location>
</feature>
<evidence type="ECO:0000256" key="1">
    <source>
        <dbReference type="ARBA" id="ARBA00004245"/>
    </source>
</evidence>
<accession>A0A1B6E4K9</accession>
<dbReference type="InterPro" id="IPR011993">
    <property type="entry name" value="PH-like_dom_sf"/>
</dbReference>
<sequence>MDQPLSSDKKKPKTPPKPILSPSQSSLRGSKDGRFLSRSTSFRSEVEQIKDNSSVGKSFRVPGEKPPLLPKPMNLKKVVYSPQKKLPLNTSISKDIVNSNTNLPVLNSSESLKVSEKSSFSIKYNTKIFEQVVQSRHEFIQNTNCSIQNTCVKEQRPIVAEVNLEELASSRIYQKSCSSGTIADDKNFNFNESQLQYVPQHSSSFEPNHNFLDPLDSIIHHDIKNSQDDIDDKFQNLSEVIDNIQDQQGNVDEIVANTWVLLQDDSNKSFNTIHTNLKTHEKLSTNCNNTENECNTSIICNKKFQISKHQESSTLHNAQISMNKTQSLNSIGELVRSLHTVKNEDYSESDSIRKDSSVSSSFLYPTNTLSGDDNLDPDVEFVNIRDGEKFDTSTPKFRKNYSMINESDPRADSKQNNSEEQSNCVSDRTESIHSRSNSVGSNSYDGSITVRQRISSWFGSFGKGRHKEPRESYSFYYDYSDTDSNSLKQSENNTNSQNSLTDTKETTENKISLLNVPQYGSSNFDDDSNRSSVSEESYDVKHTNLESENKESASSLSPEEWIRKRKQKCFYIAQELVSSEKVFIDVLKLLCQDFQSFVENVNQVQKSPIIPSNDLHKITNSLPQLLSLNENLLRDLESRLDRWNESPKIADIIVKKGPFLKLYSTYIQNFQAQTDFLDECCQKYPIFMKTVKDFEASDRCKKLALKHYMLKPVQRIPQYRLLLEDYLKQQDEGDVDYADTQTALQIVRDVASHADKSIKQGDHLSKLLSIQSQLGDYEIIKPGRQFVKEGELYKLSRKEAQLRFFILLSDCLLYTSYYGSMTGLRVKYKLPLCGMKVNPAHDKDNPTEFSIITSTRSFILRAKSREEYDSWLEALRNAIKENNFRLMTFLNMNIRSINAADEPHKLGREAPVWIPDTKVSMCQVCTAEFTITFRRHHCRSCGKVVCSLCSDYKAPLQYKKFQPKRVCEDCFEYLLKELDDINMDEVVKSEFEIKESGAVTKMLNQIRSSFKKGEPSSEKKTKKYIPQRLKEVTASDTCSQMCGWLYRRSRGSWKKLWFVLKQQVLYVYKAPKDIVALESIPVLGYSVDMFEEGEYDDIIGDCKFVFQLKHAGQQPFIFSTHIQQAADRWISAIREATLLK</sequence>
<gene>
    <name evidence="13" type="ORF">g.25486</name>
    <name evidence="14" type="ORF">g.25488</name>
</gene>
<dbReference type="PROSITE" id="PS50003">
    <property type="entry name" value="PH_DOMAIN"/>
    <property type="match status" value="2"/>
</dbReference>
<evidence type="ECO:0000256" key="3">
    <source>
        <dbReference type="ARBA" id="ARBA00022658"/>
    </source>
</evidence>
<keyword evidence="6" id="KW-0862">Zinc</keyword>
<evidence type="ECO:0000256" key="5">
    <source>
        <dbReference type="ARBA" id="ARBA00022771"/>
    </source>
</evidence>
<evidence type="ECO:0000256" key="7">
    <source>
        <dbReference type="ARBA" id="ARBA00023212"/>
    </source>
</evidence>
<evidence type="ECO:0000259" key="11">
    <source>
        <dbReference type="PROSITE" id="PS50010"/>
    </source>
</evidence>
<feature type="region of interest" description="Disordered" evidence="9">
    <location>
        <begin position="406"/>
        <end position="445"/>
    </location>
</feature>
<evidence type="ECO:0000256" key="9">
    <source>
        <dbReference type="SAM" id="MobiDB-lite"/>
    </source>
</evidence>
<evidence type="ECO:0000256" key="6">
    <source>
        <dbReference type="ARBA" id="ARBA00022833"/>
    </source>
</evidence>
<feature type="domain" description="FYVE-type" evidence="12">
    <location>
        <begin position="916"/>
        <end position="975"/>
    </location>
</feature>
<feature type="compositionally biased region" description="Basic and acidic residues" evidence="9">
    <location>
        <begin position="538"/>
        <end position="551"/>
    </location>
</feature>
<protein>
    <recommendedName>
        <fullName evidence="15">FYVE, RhoGEF and PH domain-containing protein 6</fullName>
    </recommendedName>
</protein>
<organism evidence="14">
    <name type="scientific">Clastoptera arizonana</name>
    <name type="common">Arizona spittle bug</name>
    <dbReference type="NCBI Taxonomy" id="38151"/>
    <lineage>
        <taxon>Eukaryota</taxon>
        <taxon>Metazoa</taxon>
        <taxon>Ecdysozoa</taxon>
        <taxon>Arthropoda</taxon>
        <taxon>Hexapoda</taxon>
        <taxon>Insecta</taxon>
        <taxon>Pterygota</taxon>
        <taxon>Neoptera</taxon>
        <taxon>Paraneoptera</taxon>
        <taxon>Hemiptera</taxon>
        <taxon>Auchenorrhyncha</taxon>
        <taxon>Cercopoidea</taxon>
        <taxon>Clastopteridae</taxon>
        <taxon>Clastoptera</taxon>
    </lineage>
</organism>
<dbReference type="Gene3D" id="2.30.29.30">
    <property type="entry name" value="Pleckstrin-homology domain (PH domain)/Phosphotyrosine-binding domain (PTB)"/>
    <property type="match status" value="2"/>
</dbReference>
<comment type="subcellular location">
    <subcellularLocation>
        <location evidence="1">Cytoplasm</location>
        <location evidence="1">Cytoskeleton</location>
    </subcellularLocation>
</comment>
<dbReference type="AlphaFoldDB" id="A0A1B6E4K9"/>
<dbReference type="PROSITE" id="PS50010">
    <property type="entry name" value="DH_2"/>
    <property type="match status" value="1"/>
</dbReference>
<dbReference type="SUPFAM" id="SSF50729">
    <property type="entry name" value="PH domain-like"/>
    <property type="match status" value="2"/>
</dbReference>
<keyword evidence="3" id="KW-0344">Guanine-nucleotide releasing factor</keyword>
<dbReference type="Pfam" id="PF00621">
    <property type="entry name" value="RhoGEF"/>
    <property type="match status" value="1"/>
</dbReference>
<proteinExistence type="predicted"/>
<dbReference type="InterPro" id="IPR000306">
    <property type="entry name" value="Znf_FYVE"/>
</dbReference>
<dbReference type="InterPro" id="IPR001849">
    <property type="entry name" value="PH_domain"/>
</dbReference>
<dbReference type="SMART" id="SM00233">
    <property type="entry name" value="PH"/>
    <property type="match status" value="2"/>
</dbReference>
<keyword evidence="2" id="KW-0963">Cytoplasm</keyword>
<keyword evidence="5 8" id="KW-0863">Zinc-finger</keyword>
<dbReference type="CDD" id="cd00160">
    <property type="entry name" value="RhoGEF"/>
    <property type="match status" value="1"/>
</dbReference>
<feature type="domain" description="DH" evidence="11">
    <location>
        <begin position="568"/>
        <end position="757"/>
    </location>
</feature>
<dbReference type="EMBL" id="GEDC01004422">
    <property type="protein sequence ID" value="JAS32876.1"/>
    <property type="molecule type" value="Transcribed_RNA"/>
</dbReference>
<dbReference type="InterPro" id="IPR000219">
    <property type="entry name" value="DH_dom"/>
</dbReference>
<dbReference type="Pfam" id="PF00169">
    <property type="entry name" value="PH"/>
    <property type="match status" value="2"/>
</dbReference>
<dbReference type="PROSITE" id="PS50178">
    <property type="entry name" value="ZF_FYVE"/>
    <property type="match status" value="1"/>
</dbReference>
<dbReference type="GO" id="GO:0008270">
    <property type="term" value="F:zinc ion binding"/>
    <property type="evidence" value="ECO:0007669"/>
    <property type="project" value="UniProtKB-KW"/>
</dbReference>
<dbReference type="InterPro" id="IPR035899">
    <property type="entry name" value="DBL_dom_sf"/>
</dbReference>
<reference evidence="14" key="1">
    <citation type="submission" date="2015-12" db="EMBL/GenBank/DDBJ databases">
        <title>De novo transcriptome assembly of four potential Pierce s Disease insect vectors from Arizona vineyards.</title>
        <authorList>
            <person name="Tassone E.E."/>
        </authorList>
    </citation>
    <scope>NUCLEOTIDE SEQUENCE</scope>
</reference>
<feature type="region of interest" description="Disordered" evidence="9">
    <location>
        <begin position="484"/>
        <end position="557"/>
    </location>
</feature>
<dbReference type="GO" id="GO:0005856">
    <property type="term" value="C:cytoskeleton"/>
    <property type="evidence" value="ECO:0007669"/>
    <property type="project" value="UniProtKB-SubCell"/>
</dbReference>
<dbReference type="SMART" id="SM00325">
    <property type="entry name" value="RhoGEF"/>
    <property type="match status" value="1"/>
</dbReference>
<evidence type="ECO:0000256" key="2">
    <source>
        <dbReference type="ARBA" id="ARBA00022490"/>
    </source>
</evidence>
<dbReference type="SMART" id="SM00064">
    <property type="entry name" value="FYVE"/>
    <property type="match status" value="1"/>
</dbReference>
<dbReference type="Gene3D" id="1.20.900.10">
    <property type="entry name" value="Dbl homology (DH) domain"/>
    <property type="match status" value="1"/>
</dbReference>
<feature type="domain" description="PH" evidence="10">
    <location>
        <begin position="785"/>
        <end position="880"/>
    </location>
</feature>
<feature type="compositionally biased region" description="Polar residues" evidence="9">
    <location>
        <begin position="434"/>
        <end position="445"/>
    </location>
</feature>
<evidence type="ECO:0000313" key="14">
    <source>
        <dbReference type="EMBL" id="JAS32876.1"/>
    </source>
</evidence>
<dbReference type="InterPro" id="IPR013083">
    <property type="entry name" value="Znf_RING/FYVE/PHD"/>
</dbReference>
<feature type="region of interest" description="Disordered" evidence="9">
    <location>
        <begin position="1"/>
        <end position="70"/>
    </location>
</feature>
<dbReference type="GO" id="GO:0005737">
    <property type="term" value="C:cytoplasm"/>
    <property type="evidence" value="ECO:0007669"/>
    <property type="project" value="TreeGrafter"/>
</dbReference>
<feature type="compositionally biased region" description="Polar residues" evidence="9">
    <location>
        <begin position="485"/>
        <end position="501"/>
    </location>
</feature>
<dbReference type="SUPFAM" id="SSF48065">
    <property type="entry name" value="DBL homology domain (DH-domain)"/>
    <property type="match status" value="1"/>
</dbReference>
<evidence type="ECO:0000256" key="8">
    <source>
        <dbReference type="PROSITE-ProRule" id="PRU00091"/>
    </source>
</evidence>
<dbReference type="GO" id="GO:0005085">
    <property type="term" value="F:guanyl-nucleotide exchange factor activity"/>
    <property type="evidence" value="ECO:0007669"/>
    <property type="project" value="UniProtKB-KW"/>
</dbReference>
<feature type="domain" description="PH" evidence="10">
    <location>
        <begin position="1038"/>
        <end position="1138"/>
    </location>
</feature>
<dbReference type="InterPro" id="IPR017455">
    <property type="entry name" value="Znf_FYVE-rel"/>
</dbReference>
<keyword evidence="7" id="KW-0206">Cytoskeleton</keyword>
<keyword evidence="4" id="KW-0479">Metal-binding</keyword>